<dbReference type="CDD" id="cd06261">
    <property type="entry name" value="TM_PBP2"/>
    <property type="match status" value="1"/>
</dbReference>
<feature type="domain" description="ABC transmembrane type-1" evidence="8">
    <location>
        <begin position="112"/>
        <end position="327"/>
    </location>
</feature>
<dbReference type="InterPro" id="IPR000515">
    <property type="entry name" value="MetI-like"/>
</dbReference>
<evidence type="ECO:0000256" key="6">
    <source>
        <dbReference type="ARBA" id="ARBA00023136"/>
    </source>
</evidence>
<dbReference type="Gene3D" id="1.10.3720.10">
    <property type="entry name" value="MetI-like"/>
    <property type="match status" value="1"/>
</dbReference>
<evidence type="ECO:0000256" key="5">
    <source>
        <dbReference type="ARBA" id="ARBA00022989"/>
    </source>
</evidence>
<feature type="transmembrane region" description="Helical" evidence="7">
    <location>
        <begin position="302"/>
        <end position="323"/>
    </location>
</feature>
<protein>
    <submittedName>
        <fullName evidence="9">Peptide/nickel transport system permease protein</fullName>
    </submittedName>
</protein>
<keyword evidence="6 7" id="KW-0472">Membrane</keyword>
<feature type="transmembrane region" description="Helical" evidence="7">
    <location>
        <begin position="204"/>
        <end position="222"/>
    </location>
</feature>
<evidence type="ECO:0000313" key="9">
    <source>
        <dbReference type="EMBL" id="SHE92996.1"/>
    </source>
</evidence>
<dbReference type="AlphaFoldDB" id="A0A1M4XHZ6"/>
<dbReference type="Proteomes" id="UP000184327">
    <property type="component" value="Unassembled WGS sequence"/>
</dbReference>
<dbReference type="RefSeq" id="WP_073355466.1">
    <property type="nucleotide sequence ID" value="NZ_FQUZ01000009.1"/>
</dbReference>
<organism evidence="9 10">
    <name type="scientific">Lampropedia hyalina DSM 16112</name>
    <dbReference type="NCBI Taxonomy" id="1122156"/>
    <lineage>
        <taxon>Bacteria</taxon>
        <taxon>Pseudomonadati</taxon>
        <taxon>Pseudomonadota</taxon>
        <taxon>Betaproteobacteria</taxon>
        <taxon>Burkholderiales</taxon>
        <taxon>Comamonadaceae</taxon>
        <taxon>Lampropedia</taxon>
    </lineage>
</organism>
<evidence type="ECO:0000256" key="7">
    <source>
        <dbReference type="RuleBase" id="RU363032"/>
    </source>
</evidence>
<name>A0A1M4XHZ6_9BURK</name>
<keyword evidence="3" id="KW-1003">Cell membrane</keyword>
<reference evidence="9 10" key="1">
    <citation type="submission" date="2016-11" db="EMBL/GenBank/DDBJ databases">
        <authorList>
            <person name="Jaros S."/>
            <person name="Januszkiewicz K."/>
            <person name="Wedrychowicz H."/>
        </authorList>
    </citation>
    <scope>NUCLEOTIDE SEQUENCE [LARGE SCALE GENOMIC DNA]</scope>
    <source>
        <strain evidence="9 10">DSM 16112</strain>
    </source>
</reference>
<evidence type="ECO:0000256" key="1">
    <source>
        <dbReference type="ARBA" id="ARBA00004651"/>
    </source>
</evidence>
<dbReference type="PANTHER" id="PTHR43163:SF9">
    <property type="entry name" value="ABC TRANSPORTER PERMEASE PROTEIN"/>
    <property type="match status" value="1"/>
</dbReference>
<evidence type="ECO:0000313" key="10">
    <source>
        <dbReference type="Proteomes" id="UP000184327"/>
    </source>
</evidence>
<feature type="transmembrane region" description="Helical" evidence="7">
    <location>
        <begin position="148"/>
        <end position="174"/>
    </location>
</feature>
<dbReference type="OrthoDB" id="9803623at2"/>
<evidence type="ECO:0000259" key="8">
    <source>
        <dbReference type="PROSITE" id="PS50928"/>
    </source>
</evidence>
<keyword evidence="2 7" id="KW-0813">Transport</keyword>
<accession>A0A1M4XHZ6</accession>
<dbReference type="GO" id="GO:0005886">
    <property type="term" value="C:plasma membrane"/>
    <property type="evidence" value="ECO:0007669"/>
    <property type="project" value="UniProtKB-SubCell"/>
</dbReference>
<dbReference type="GO" id="GO:0055085">
    <property type="term" value="P:transmembrane transport"/>
    <property type="evidence" value="ECO:0007669"/>
    <property type="project" value="InterPro"/>
</dbReference>
<dbReference type="SUPFAM" id="SSF161098">
    <property type="entry name" value="MetI-like"/>
    <property type="match status" value="1"/>
</dbReference>
<evidence type="ECO:0000256" key="4">
    <source>
        <dbReference type="ARBA" id="ARBA00022692"/>
    </source>
</evidence>
<sequence length="337" mass="36196">MSASRISPFSSNLGRIGAVLRRNAWQAVPTVLGIIVLNFILMELVPGDAADVIAAESGAATAESMAQLRSHFGLDLPMLQRLGSYLLNIVQLDLGVSPRHNTPVASLIFDRLGNTLLLMGTALGIAVLSGVLLGVLMSVHAGKWQDRVLSVLALLLYSTPTFWLGLMAIVLFSVKLGWLPTGGNHTIGADLAGWASVTDQLRHLFLPALATSGFFVAIFSRLTRSSMLEVNRQDYVRTAQSKGLSPTAVTFRHVLRNALIPVTTVAGMHFGALLGGATVIETVFSWPGLGRLALESVLARDYAVLLGILFLSSLLVIVVNMLVDLLQAWLDPRIQVR</sequence>
<feature type="transmembrane region" description="Helical" evidence="7">
    <location>
        <begin position="116"/>
        <end position="136"/>
    </location>
</feature>
<gene>
    <name evidence="9" type="ORF">SAMN02745117_01065</name>
</gene>
<keyword evidence="10" id="KW-1185">Reference proteome</keyword>
<keyword evidence="5 7" id="KW-1133">Transmembrane helix</keyword>
<dbReference type="EMBL" id="FQUZ01000009">
    <property type="protein sequence ID" value="SHE92996.1"/>
    <property type="molecule type" value="Genomic_DNA"/>
</dbReference>
<dbReference type="InterPro" id="IPR035906">
    <property type="entry name" value="MetI-like_sf"/>
</dbReference>
<dbReference type="PROSITE" id="PS50928">
    <property type="entry name" value="ABC_TM1"/>
    <property type="match status" value="1"/>
</dbReference>
<keyword evidence="4 7" id="KW-0812">Transmembrane</keyword>
<feature type="transmembrane region" description="Helical" evidence="7">
    <location>
        <begin position="24"/>
        <end position="42"/>
    </location>
</feature>
<dbReference type="PANTHER" id="PTHR43163">
    <property type="entry name" value="DIPEPTIDE TRANSPORT SYSTEM PERMEASE PROTEIN DPPB-RELATED"/>
    <property type="match status" value="1"/>
</dbReference>
<comment type="subcellular location">
    <subcellularLocation>
        <location evidence="1 7">Cell membrane</location>
        <topology evidence="1 7">Multi-pass membrane protein</topology>
    </subcellularLocation>
</comment>
<evidence type="ECO:0000256" key="3">
    <source>
        <dbReference type="ARBA" id="ARBA00022475"/>
    </source>
</evidence>
<evidence type="ECO:0000256" key="2">
    <source>
        <dbReference type="ARBA" id="ARBA00022448"/>
    </source>
</evidence>
<dbReference type="STRING" id="1122156.SAMN02745117_01065"/>
<proteinExistence type="inferred from homology"/>
<feature type="transmembrane region" description="Helical" evidence="7">
    <location>
        <begin position="258"/>
        <end position="280"/>
    </location>
</feature>
<dbReference type="Pfam" id="PF00528">
    <property type="entry name" value="BPD_transp_1"/>
    <property type="match status" value="1"/>
</dbReference>
<comment type="similarity">
    <text evidence="7">Belongs to the binding-protein-dependent transport system permease family.</text>
</comment>